<organism evidence="1 2">
    <name type="scientific">Racocetra persica</name>
    <dbReference type="NCBI Taxonomy" id="160502"/>
    <lineage>
        <taxon>Eukaryota</taxon>
        <taxon>Fungi</taxon>
        <taxon>Fungi incertae sedis</taxon>
        <taxon>Mucoromycota</taxon>
        <taxon>Glomeromycotina</taxon>
        <taxon>Glomeromycetes</taxon>
        <taxon>Diversisporales</taxon>
        <taxon>Gigasporaceae</taxon>
        <taxon>Racocetra</taxon>
    </lineage>
</organism>
<dbReference type="EMBL" id="CAJVQC010023820">
    <property type="protein sequence ID" value="CAG8724018.1"/>
    <property type="molecule type" value="Genomic_DNA"/>
</dbReference>
<name>A0ACA9PVH0_9GLOM</name>
<proteinExistence type="predicted"/>
<evidence type="ECO:0000313" key="2">
    <source>
        <dbReference type="Proteomes" id="UP000789920"/>
    </source>
</evidence>
<gene>
    <name evidence="1" type="ORF">RPERSI_LOCUS11544</name>
</gene>
<sequence>QEVQDENYELVHALKILWNLGRGLDNSFKLLEKFKKSHWRNTSLHSRSSILKDYVGNVNESSPLNPTGKRARINKSSFFYT</sequence>
<dbReference type="Proteomes" id="UP000789920">
    <property type="component" value="Unassembled WGS sequence"/>
</dbReference>
<reference evidence="1" key="1">
    <citation type="submission" date="2021-06" db="EMBL/GenBank/DDBJ databases">
        <authorList>
            <person name="Kallberg Y."/>
            <person name="Tangrot J."/>
            <person name="Rosling A."/>
        </authorList>
    </citation>
    <scope>NUCLEOTIDE SEQUENCE</scope>
    <source>
        <strain evidence="1">MA461A</strain>
    </source>
</reference>
<feature type="non-terminal residue" evidence="1">
    <location>
        <position position="1"/>
    </location>
</feature>
<evidence type="ECO:0000313" key="1">
    <source>
        <dbReference type="EMBL" id="CAG8724018.1"/>
    </source>
</evidence>
<comment type="caution">
    <text evidence="1">The sequence shown here is derived from an EMBL/GenBank/DDBJ whole genome shotgun (WGS) entry which is preliminary data.</text>
</comment>
<keyword evidence="2" id="KW-1185">Reference proteome</keyword>
<accession>A0ACA9PVH0</accession>
<protein>
    <submittedName>
        <fullName evidence="1">20778_t:CDS:1</fullName>
    </submittedName>
</protein>